<evidence type="ECO:0000256" key="3">
    <source>
        <dbReference type="ARBA" id="ARBA00022553"/>
    </source>
</evidence>
<reference evidence="23" key="1">
    <citation type="submission" date="2022-11" db="UniProtKB">
        <authorList>
            <consortium name="WormBaseParasite"/>
        </authorList>
    </citation>
    <scope>IDENTIFICATION</scope>
</reference>
<feature type="signal peptide" evidence="20">
    <location>
        <begin position="1"/>
        <end position="25"/>
    </location>
</feature>
<evidence type="ECO:0000256" key="10">
    <source>
        <dbReference type="ARBA" id="ARBA00022840"/>
    </source>
</evidence>
<dbReference type="PROSITE" id="PS50835">
    <property type="entry name" value="IG_LIKE"/>
    <property type="match status" value="3"/>
</dbReference>
<evidence type="ECO:0000313" key="23">
    <source>
        <dbReference type="WBParaSite" id="ACRNAN_scaffold2940.g22986.t1"/>
    </source>
</evidence>
<evidence type="ECO:0000256" key="5">
    <source>
        <dbReference type="ARBA" id="ARBA00022692"/>
    </source>
</evidence>
<evidence type="ECO:0000256" key="20">
    <source>
        <dbReference type="SAM" id="SignalP"/>
    </source>
</evidence>
<dbReference type="Gene3D" id="2.60.40.10">
    <property type="entry name" value="Immunoglobulins"/>
    <property type="match status" value="3"/>
</dbReference>
<feature type="domain" description="Ig-like" evidence="21">
    <location>
        <begin position="145"/>
        <end position="241"/>
    </location>
</feature>
<dbReference type="GO" id="GO:0016020">
    <property type="term" value="C:membrane"/>
    <property type="evidence" value="ECO:0007669"/>
    <property type="project" value="UniProtKB-SubCell"/>
</dbReference>
<dbReference type="SMART" id="SM00408">
    <property type="entry name" value="IGc2"/>
    <property type="match status" value="3"/>
</dbReference>
<dbReference type="GO" id="GO:0004714">
    <property type="term" value="F:transmembrane receptor protein tyrosine kinase activity"/>
    <property type="evidence" value="ECO:0007669"/>
    <property type="project" value="UniProtKB-EC"/>
</dbReference>
<dbReference type="EC" id="2.7.10.1" evidence="2"/>
<keyword evidence="10" id="KW-0067">ATP-binding</keyword>
<evidence type="ECO:0000256" key="17">
    <source>
        <dbReference type="ARBA" id="ARBA00023319"/>
    </source>
</evidence>
<keyword evidence="3" id="KW-0597">Phosphoprotein</keyword>
<dbReference type="SUPFAM" id="SSF48726">
    <property type="entry name" value="Immunoglobulin"/>
    <property type="match status" value="3"/>
</dbReference>
<dbReference type="InterPro" id="IPR003599">
    <property type="entry name" value="Ig_sub"/>
</dbReference>
<dbReference type="GO" id="GO:0005524">
    <property type="term" value="F:ATP binding"/>
    <property type="evidence" value="ECO:0007669"/>
    <property type="project" value="UniProtKB-KW"/>
</dbReference>
<keyword evidence="14" id="KW-1015">Disulfide bond</keyword>
<dbReference type="AlphaFoldDB" id="A0A914DMS5"/>
<evidence type="ECO:0000256" key="18">
    <source>
        <dbReference type="SAM" id="MobiDB-lite"/>
    </source>
</evidence>
<feature type="transmembrane region" description="Helical" evidence="19">
    <location>
        <begin position="404"/>
        <end position="426"/>
    </location>
</feature>
<dbReference type="InterPro" id="IPR013783">
    <property type="entry name" value="Ig-like_fold"/>
</dbReference>
<dbReference type="PANTHER" id="PTHR19890">
    <property type="entry name" value="FIBROBLAST GROWTH FACTOR RECEPTOR"/>
    <property type="match status" value="1"/>
</dbReference>
<keyword evidence="12 19" id="KW-0472">Membrane</keyword>
<comment type="subcellular location">
    <subcellularLocation>
        <location evidence="1">Membrane</location>
        <topology evidence="1">Single-pass membrane protein</topology>
    </subcellularLocation>
</comment>
<organism evidence="22 23">
    <name type="scientific">Acrobeloides nanus</name>
    <dbReference type="NCBI Taxonomy" id="290746"/>
    <lineage>
        <taxon>Eukaryota</taxon>
        <taxon>Metazoa</taxon>
        <taxon>Ecdysozoa</taxon>
        <taxon>Nematoda</taxon>
        <taxon>Chromadorea</taxon>
        <taxon>Rhabditida</taxon>
        <taxon>Tylenchina</taxon>
        <taxon>Cephalobomorpha</taxon>
        <taxon>Cephaloboidea</taxon>
        <taxon>Cephalobidae</taxon>
        <taxon>Acrobeloides</taxon>
    </lineage>
</organism>
<keyword evidence="11 19" id="KW-1133">Transmembrane helix</keyword>
<evidence type="ECO:0000256" key="4">
    <source>
        <dbReference type="ARBA" id="ARBA00022679"/>
    </source>
</evidence>
<keyword evidence="16" id="KW-0325">Glycoprotein</keyword>
<evidence type="ECO:0000259" key="21">
    <source>
        <dbReference type="PROSITE" id="PS50835"/>
    </source>
</evidence>
<feature type="compositionally biased region" description="Polar residues" evidence="18">
    <location>
        <begin position="595"/>
        <end position="606"/>
    </location>
</feature>
<dbReference type="InterPro" id="IPR007110">
    <property type="entry name" value="Ig-like_dom"/>
</dbReference>
<sequence length="670" mass="73901">MLVILQACAVIFATAFTGTVDGGQGEPPQIYEGVKTGFRVPLGTKLFKLSCPVATDVNTDGVIVQWMKDDEELGSEWNSYKLANSNRDLKIKSPKIVDSGRYKCRVVNGFGYREVEFVLEVYDPNIDMRRNPHESIILADRAMAPTWYDANAINAAIESPLHLNEGDRLDLRCPAQGNPLPEISWTKNGKQIDLGELTSKNSKTSASATFQLDNVQQSDSGVYACRLENRYGSLQATFKVAVGGGTYHDTTDVELRSAMGAYGGKGEPPMIDQPYNSTVRLGHTAQFLCKVQWSEQQPMIRWLKEINNPKVVKAANPNATILHISRIHLLVLEQPPNSTFIHAGDNNQALAYINRLVLNDVKPSDGGRYFCVVTNSAGQFVYRSARLSVASGSDVAPLSATPNVVFAVIVILVIVLVAFAVIWLCCNSSGSSVSMSKASCSSSDCCTSTNVGASSVVKKSVLLQPPPPRIPLPEAPPFSSNKLDNQQLMLARVSKQHPHSPLIYHERPMPPQRARQCMSSTLDRRYRPTPNQMLHRTYAEDEMSHLSSNIYDSGSPLPPPPSHCGTSTPQTAHRNFWTNNNMLPPGSTPIYMPDSSSTPAMSTQHRPSVADSEDEPVEHDERFIQNMVNPAMFRCTDEYFTREQQQPFIGSSQSDLGTYNSCQVMYGEWC</sequence>
<dbReference type="Pfam" id="PF07679">
    <property type="entry name" value="I-set"/>
    <property type="match status" value="2"/>
</dbReference>
<feature type="chain" id="PRO_5037733318" description="receptor protein-tyrosine kinase" evidence="20">
    <location>
        <begin position="26"/>
        <end position="670"/>
    </location>
</feature>
<evidence type="ECO:0000256" key="7">
    <source>
        <dbReference type="ARBA" id="ARBA00022737"/>
    </source>
</evidence>
<protein>
    <recommendedName>
        <fullName evidence="2">receptor protein-tyrosine kinase</fullName>
        <ecNumber evidence="2">2.7.10.1</ecNumber>
    </recommendedName>
</protein>
<keyword evidence="7" id="KW-0677">Repeat</keyword>
<dbReference type="InterPro" id="IPR036179">
    <property type="entry name" value="Ig-like_dom_sf"/>
</dbReference>
<evidence type="ECO:0000256" key="12">
    <source>
        <dbReference type="ARBA" id="ARBA00023136"/>
    </source>
</evidence>
<proteinExistence type="predicted"/>
<keyword evidence="9" id="KW-0418">Kinase</keyword>
<keyword evidence="13" id="KW-0829">Tyrosine-protein kinase</keyword>
<evidence type="ECO:0000256" key="1">
    <source>
        <dbReference type="ARBA" id="ARBA00004167"/>
    </source>
</evidence>
<keyword evidence="22" id="KW-1185">Reference proteome</keyword>
<evidence type="ECO:0000256" key="13">
    <source>
        <dbReference type="ARBA" id="ARBA00023137"/>
    </source>
</evidence>
<dbReference type="SMART" id="SM00409">
    <property type="entry name" value="IG"/>
    <property type="match status" value="3"/>
</dbReference>
<evidence type="ECO:0000256" key="2">
    <source>
        <dbReference type="ARBA" id="ARBA00011902"/>
    </source>
</evidence>
<keyword evidence="15" id="KW-0675">Receptor</keyword>
<keyword evidence="4" id="KW-0808">Transferase</keyword>
<dbReference type="InterPro" id="IPR052615">
    <property type="entry name" value="FGFRL"/>
</dbReference>
<dbReference type="CDD" id="cd00096">
    <property type="entry name" value="Ig"/>
    <property type="match status" value="1"/>
</dbReference>
<dbReference type="FunFam" id="2.60.40.10:FF:000016">
    <property type="entry name" value="Fibroblast growth factor receptor"/>
    <property type="match status" value="1"/>
</dbReference>
<dbReference type="FunFam" id="2.60.40.10:FF:000020">
    <property type="entry name" value="Fibroblast growth factor receptor"/>
    <property type="match status" value="1"/>
</dbReference>
<evidence type="ECO:0000256" key="14">
    <source>
        <dbReference type="ARBA" id="ARBA00023157"/>
    </source>
</evidence>
<dbReference type="Proteomes" id="UP000887540">
    <property type="component" value="Unplaced"/>
</dbReference>
<keyword evidence="6 20" id="KW-0732">Signal</keyword>
<keyword evidence="5 19" id="KW-0812">Transmembrane</keyword>
<evidence type="ECO:0000256" key="8">
    <source>
        <dbReference type="ARBA" id="ARBA00022741"/>
    </source>
</evidence>
<accession>A0A914DMS5</accession>
<keyword evidence="17" id="KW-0393">Immunoglobulin domain</keyword>
<dbReference type="WBParaSite" id="ACRNAN_scaffold2940.g22986.t1">
    <property type="protein sequence ID" value="ACRNAN_scaffold2940.g22986.t1"/>
    <property type="gene ID" value="ACRNAN_scaffold2940.g22986"/>
</dbReference>
<dbReference type="InterPro" id="IPR013098">
    <property type="entry name" value="Ig_I-set"/>
</dbReference>
<evidence type="ECO:0000256" key="19">
    <source>
        <dbReference type="SAM" id="Phobius"/>
    </source>
</evidence>
<evidence type="ECO:0000256" key="16">
    <source>
        <dbReference type="ARBA" id="ARBA00023180"/>
    </source>
</evidence>
<evidence type="ECO:0000256" key="15">
    <source>
        <dbReference type="ARBA" id="ARBA00023170"/>
    </source>
</evidence>
<evidence type="ECO:0000313" key="22">
    <source>
        <dbReference type="Proteomes" id="UP000887540"/>
    </source>
</evidence>
<feature type="region of interest" description="Disordered" evidence="18">
    <location>
        <begin position="595"/>
        <end position="615"/>
    </location>
</feature>
<evidence type="ECO:0000256" key="11">
    <source>
        <dbReference type="ARBA" id="ARBA00022989"/>
    </source>
</evidence>
<keyword evidence="8" id="KW-0547">Nucleotide-binding</keyword>
<evidence type="ECO:0000256" key="9">
    <source>
        <dbReference type="ARBA" id="ARBA00022777"/>
    </source>
</evidence>
<evidence type="ECO:0000256" key="6">
    <source>
        <dbReference type="ARBA" id="ARBA00022729"/>
    </source>
</evidence>
<feature type="domain" description="Ig-like" evidence="21">
    <location>
        <begin position="268"/>
        <end position="388"/>
    </location>
</feature>
<name>A0A914DMS5_9BILA</name>
<dbReference type="PANTHER" id="PTHR19890:SF10">
    <property type="entry name" value="FIBROBLAST GROWTH FACTOR RECEPTOR-LIKE 1"/>
    <property type="match status" value="1"/>
</dbReference>
<dbReference type="InterPro" id="IPR003598">
    <property type="entry name" value="Ig_sub2"/>
</dbReference>
<feature type="domain" description="Ig-like" evidence="21">
    <location>
        <begin position="28"/>
        <end position="120"/>
    </location>
</feature>